<accession>A0A4T0X3Q0</accession>
<gene>
    <name evidence="7" type="ORF">CANINC_001500</name>
</gene>
<dbReference type="GO" id="GO:0005794">
    <property type="term" value="C:Golgi apparatus"/>
    <property type="evidence" value="ECO:0007669"/>
    <property type="project" value="TreeGrafter"/>
</dbReference>
<dbReference type="Proteomes" id="UP000307173">
    <property type="component" value="Unassembled WGS sequence"/>
</dbReference>
<dbReference type="GO" id="GO:0000032">
    <property type="term" value="P:cell wall mannoprotein biosynthetic process"/>
    <property type="evidence" value="ECO:0007669"/>
    <property type="project" value="TreeGrafter"/>
</dbReference>
<reference evidence="7 8" key="1">
    <citation type="journal article" date="2019" name="Front. Genet.">
        <title>Whole-Genome Sequencing of the Opportunistic Yeast Pathogen Candida inconspicua Uncovers Its Hybrid Origin.</title>
        <authorList>
            <person name="Mixao V."/>
            <person name="Hansen A.P."/>
            <person name="Saus E."/>
            <person name="Boekhout T."/>
            <person name="Lass-Florl C."/>
            <person name="Gabaldon T."/>
        </authorList>
    </citation>
    <scope>NUCLEOTIDE SEQUENCE [LARGE SCALE GENOMIC DNA]</scope>
    <source>
        <strain evidence="7 8">CBS 180</strain>
    </source>
</reference>
<organism evidence="7 8">
    <name type="scientific">Pichia inconspicua</name>
    <dbReference type="NCBI Taxonomy" id="52247"/>
    <lineage>
        <taxon>Eukaryota</taxon>
        <taxon>Fungi</taxon>
        <taxon>Dikarya</taxon>
        <taxon>Ascomycota</taxon>
        <taxon>Saccharomycotina</taxon>
        <taxon>Pichiomycetes</taxon>
        <taxon>Pichiales</taxon>
        <taxon>Pichiaceae</taxon>
        <taxon>Pichia</taxon>
    </lineage>
</organism>
<dbReference type="FunFam" id="3.90.550.10:FF:000051">
    <property type="entry name" value="Alpha-1,2-mannosyltransferase (Ktr4)"/>
    <property type="match status" value="1"/>
</dbReference>
<keyword evidence="4" id="KW-0808">Transferase</keyword>
<dbReference type="SUPFAM" id="SSF53448">
    <property type="entry name" value="Nucleotide-diphospho-sugar transferases"/>
    <property type="match status" value="1"/>
</dbReference>
<proteinExistence type="inferred from homology"/>
<dbReference type="PANTHER" id="PTHR31121:SF7">
    <property type="entry name" value="MANNOSYLTRANSFERASE KTR4-RELATED"/>
    <property type="match status" value="1"/>
</dbReference>
<dbReference type="GO" id="GO:0016020">
    <property type="term" value="C:membrane"/>
    <property type="evidence" value="ECO:0007669"/>
    <property type="project" value="UniProtKB-SubCell"/>
</dbReference>
<keyword evidence="8" id="KW-1185">Reference proteome</keyword>
<evidence type="ECO:0000256" key="2">
    <source>
        <dbReference type="ARBA" id="ARBA00007677"/>
    </source>
</evidence>
<dbReference type="PIRSF" id="PIRSF018153">
    <property type="entry name" value="Glyco_trans_15"/>
    <property type="match status" value="1"/>
</dbReference>
<dbReference type="Gene3D" id="3.90.550.10">
    <property type="entry name" value="Spore Coat Polysaccharide Biosynthesis Protein SpsA, Chain A"/>
    <property type="match status" value="1"/>
</dbReference>
<keyword evidence="5" id="KW-0735">Signal-anchor</keyword>
<keyword evidence="3" id="KW-0328">Glycosyltransferase</keyword>
<dbReference type="InterPro" id="IPR029044">
    <property type="entry name" value="Nucleotide-diphossugar_trans"/>
</dbReference>
<dbReference type="EMBL" id="SELW01000220">
    <property type="protein sequence ID" value="TID29988.1"/>
    <property type="molecule type" value="Genomic_DNA"/>
</dbReference>
<dbReference type="AlphaFoldDB" id="A0A4T0X3Q0"/>
<name>A0A4T0X3Q0_9ASCO</name>
<evidence type="ECO:0000256" key="6">
    <source>
        <dbReference type="PIRSR" id="PIRSR018153-1"/>
    </source>
</evidence>
<evidence type="ECO:0008006" key="9">
    <source>
        <dbReference type="Google" id="ProtNLM"/>
    </source>
</evidence>
<sequence>MTELAFRPLSTDDIVEFNYKTLLELLNQRISEPKVLNLIRAEDPNYKRANATLLILARTSDLKNIIHTMKQIEANFNSKFNYPYVFLNDKPFSENFKNNIKKHTGAEIFFEMIDSDVWNQPNWIDEVKQHNNMQALARENIAYANKKSYHNMCRYYSSQFYNQPRLQQFKYYWRFEPGTDYFCKIDYDVFHFMQNNDKVYGFNIALYDSEQSVQSLWTETEKFLEIHPEYISSNPALNFLQENKQHPEKTKFTSGYSTCHFWSNFEIGDMDFYRAEPYSKWIEHLESTGGFYYERWGDAPVHSIGVSLFARRDQIHWFRDIGYMHHPYANTPNSDKCTYKRGKGPGTGPAEFTYDHLKDQNCLAEWWRGMGKSQRALY</sequence>
<comment type="subcellular location">
    <subcellularLocation>
        <location evidence="1">Membrane</location>
        <topology evidence="1">Single-pass type II membrane protein</topology>
    </subcellularLocation>
</comment>
<evidence type="ECO:0000256" key="1">
    <source>
        <dbReference type="ARBA" id="ARBA00004606"/>
    </source>
</evidence>
<dbReference type="OrthoDB" id="439943at2759"/>
<evidence type="ECO:0000313" key="7">
    <source>
        <dbReference type="EMBL" id="TID29988.1"/>
    </source>
</evidence>
<dbReference type="GO" id="GO:0006487">
    <property type="term" value="P:protein N-linked glycosylation"/>
    <property type="evidence" value="ECO:0007669"/>
    <property type="project" value="TreeGrafter"/>
</dbReference>
<evidence type="ECO:0000313" key="8">
    <source>
        <dbReference type="Proteomes" id="UP000307173"/>
    </source>
</evidence>
<dbReference type="PANTHER" id="PTHR31121">
    <property type="entry name" value="ALPHA-1,2 MANNOSYLTRANSFERASE KTR1"/>
    <property type="match status" value="1"/>
</dbReference>
<evidence type="ECO:0000256" key="4">
    <source>
        <dbReference type="ARBA" id="ARBA00022679"/>
    </source>
</evidence>
<evidence type="ECO:0000256" key="5">
    <source>
        <dbReference type="ARBA" id="ARBA00022968"/>
    </source>
</evidence>
<dbReference type="Pfam" id="PF01793">
    <property type="entry name" value="Glyco_transf_15"/>
    <property type="match status" value="1"/>
</dbReference>
<evidence type="ECO:0000256" key="3">
    <source>
        <dbReference type="ARBA" id="ARBA00022676"/>
    </source>
</evidence>
<comment type="caution">
    <text evidence="7">The sequence shown here is derived from an EMBL/GenBank/DDBJ whole genome shotgun (WGS) entry which is preliminary data.</text>
</comment>
<dbReference type="InterPro" id="IPR002685">
    <property type="entry name" value="Glyco_trans_15"/>
</dbReference>
<comment type="similarity">
    <text evidence="2">Belongs to the glycosyltransferase 15 family.</text>
</comment>
<dbReference type="GO" id="GO:0006493">
    <property type="term" value="P:protein O-linked glycosylation"/>
    <property type="evidence" value="ECO:0007669"/>
    <property type="project" value="TreeGrafter"/>
</dbReference>
<protein>
    <recommendedName>
        <fullName evidence="9">Glycosyltransferase family 15 protein</fullName>
    </recommendedName>
</protein>
<feature type="active site" description="Nucleophile" evidence="6">
    <location>
        <position position="266"/>
    </location>
</feature>
<dbReference type="STRING" id="52247.A0A4T0X3Q0"/>
<keyword evidence="5" id="KW-0812">Transmembrane</keyword>
<dbReference type="GO" id="GO:0000026">
    <property type="term" value="F:alpha-1,2-mannosyltransferase activity"/>
    <property type="evidence" value="ECO:0007669"/>
    <property type="project" value="TreeGrafter"/>
</dbReference>